<gene>
    <name evidence="3" type="ORF">XAT740_LOCUS15945</name>
</gene>
<dbReference type="InterPro" id="IPR000873">
    <property type="entry name" value="AMP-dep_synth/lig_dom"/>
</dbReference>
<dbReference type="Pfam" id="PF00501">
    <property type="entry name" value="AMP-binding"/>
    <property type="match status" value="1"/>
</dbReference>
<dbReference type="GO" id="GO:0031956">
    <property type="term" value="F:medium-chain fatty acid-CoA ligase activity"/>
    <property type="evidence" value="ECO:0007669"/>
    <property type="project" value="TreeGrafter"/>
</dbReference>
<feature type="transmembrane region" description="Helical" evidence="1">
    <location>
        <begin position="1343"/>
        <end position="1368"/>
    </location>
</feature>
<dbReference type="SUPFAM" id="SSF47336">
    <property type="entry name" value="ACP-like"/>
    <property type="match status" value="1"/>
</dbReference>
<dbReference type="GO" id="GO:0006631">
    <property type="term" value="P:fatty acid metabolic process"/>
    <property type="evidence" value="ECO:0007669"/>
    <property type="project" value="TreeGrafter"/>
</dbReference>
<dbReference type="Pfam" id="PF13193">
    <property type="entry name" value="AMP-binding_C"/>
    <property type="match status" value="1"/>
</dbReference>
<dbReference type="Gene3D" id="3.30.300.30">
    <property type="match status" value="1"/>
</dbReference>
<evidence type="ECO:0000259" key="2">
    <source>
        <dbReference type="PROSITE" id="PS50075"/>
    </source>
</evidence>
<dbReference type="Gene3D" id="1.10.1200.10">
    <property type="entry name" value="ACP-like"/>
    <property type="match status" value="1"/>
</dbReference>
<feature type="domain" description="Carrier" evidence="2">
    <location>
        <begin position="656"/>
        <end position="736"/>
    </location>
</feature>
<protein>
    <recommendedName>
        <fullName evidence="2">Carrier domain-containing protein</fullName>
    </recommendedName>
</protein>
<feature type="transmembrane region" description="Helical" evidence="1">
    <location>
        <begin position="784"/>
        <end position="813"/>
    </location>
</feature>
<dbReference type="InterPro" id="IPR036736">
    <property type="entry name" value="ACP-like_sf"/>
</dbReference>
<dbReference type="InterPro" id="IPR011004">
    <property type="entry name" value="Trimer_LpxA-like_sf"/>
</dbReference>
<feature type="transmembrane region" description="Helical" evidence="1">
    <location>
        <begin position="1288"/>
        <end position="1305"/>
    </location>
</feature>
<dbReference type="SUPFAM" id="SSF51161">
    <property type="entry name" value="Trimeric LpxA-like enzymes"/>
    <property type="match status" value="3"/>
</dbReference>
<feature type="transmembrane region" description="Helical" evidence="1">
    <location>
        <begin position="1311"/>
        <end position="1331"/>
    </location>
</feature>
<organism evidence="3 4">
    <name type="scientific">Adineta ricciae</name>
    <name type="common">Rotifer</name>
    <dbReference type="NCBI Taxonomy" id="249248"/>
    <lineage>
        <taxon>Eukaryota</taxon>
        <taxon>Metazoa</taxon>
        <taxon>Spiralia</taxon>
        <taxon>Gnathifera</taxon>
        <taxon>Rotifera</taxon>
        <taxon>Eurotatoria</taxon>
        <taxon>Bdelloidea</taxon>
        <taxon>Adinetida</taxon>
        <taxon>Adinetidae</taxon>
        <taxon>Adineta</taxon>
    </lineage>
</organism>
<dbReference type="Gene3D" id="2.160.10.10">
    <property type="entry name" value="Hexapeptide repeat proteins"/>
    <property type="match status" value="3"/>
</dbReference>
<sequence>METTIVSRLLSKLKEEYPSEQPLGSYISKELQFESILQLLPGKNDEHRPAIYSTTLSVLYTHKNIRNFIENQFNLHEFHIQCNDRVGILLPNGTELGLCLLATCSYCTCVPMNSSSTIDEIKHDIGILKIKALIVDVDLVNIEQLKSMVMILKVKKTEESLQLQLVSNISETIPSVSEKVLNGPQDTCLLLQTSGTTGQKKTVPYNLKTLMVGTLCVAFSWQLTPTDCNLNMMPLFHVGGIVRNVLAPILTAGSAILCSAFDPNLFWDILKTPQCPVTWYYAVPTMHSAILTIKEQRRADGGNTDSHLRMICNAGGGLLPSMAEQLQKAFSTVILPCYGMTECMPISCPSVDYQLNRRGTSGMACGPEIEIFDDEKQKITESNKVGRIFIRGQPLFDGYENVPWSSTFTEDGWFDTGDMGYLDDDKFLYVTGRTKEVINRGGEIISPPEIEEAIIQNPRVRQAMVFSVGHDVLQETIGLVLVPSNAASRIGLIELQKFLANLLHPSKWPQLIVYMNDLPKNRTNKPIRIGLAERLQLKELKDSDSINSRLYEATAPPMTAPAKSIIPCQHVSLDSEQVYAVLNSHPLIADLELVHSVAYVVSSELLEKEAIWDYLDTHLHDYLRPKDIIVVEQIPRDDNNNVILDLLAPNNSAKQQSKCPLEGALIKIFCEILDLKDSTETSMNAETDFFQVGGNSLKAGLLVNKIRKEFGISIAIMKMYINRTIGSLCTLIREQDPNIVTKLAKQQQEQNVPENDSRKRTTRADAYKLSLEVKSKSSTRLAALFVQSLSLILLRPVCIALHWFSFVVFLILYRKYWKAVEQWKQILSLVLAILSARLLLNLLVLPGTCLLVKWLVIGKYRRGHYPLWGQYYLRWWFVDQTIKVFGFGAFEWHESLRIIFLKLMGAKIGKQVTIDPNAQIREFDLVKIKSNVKIQRCIISPFTLSTGYMVLAPIQIGHNCSIGLNTRLSPGATVLDGMQLGPLSSSHEMDFTTANKQGTVPSKAVTLHFAIKYLFGWPVVLLVTVLSYAPWIGAIYLLSDQISSPDRSNDFISVVYFFADGKRVGFHLLAVIARDIIRPFIYVAGCILVKRIIIGKFREQSQVEQKRTFMINFKQQIYLLKHWLMKELLPGGDFNGLSHLIGTHYELISVIYRLLGARIGKRIYWPGSGLNTYEYDLLTIEDDVVFGSRSYFPCSNGDKTQSNKITIQSGAMIADRCVLLPGVIVERNTVMGSGSLGKENTTYPSGSIWIGSKEGNAVLWSLGNEQRSQMETETITPFGRAFYKREKTGYWVIPLWLHIIYNLSVNIFRSMLWASPIIISIQVIACIYRQLSRLSTSTNIEIGVFTYLLLVSMLSLFHTTVALLALFIEVRCKWLLFGRRRQGEYNWNESSYCQRWQLYIGIQRIRRRILDVFCGSAYLCLYYRCLGSRIGHNVCLYPTGGDPMMTEPDLVVIGDDCCVDDASLICHLNSKGRFTLNPLIVGNRCVLRSQSRLLSGATMEDDSTLLEHTLILSGDTTDEGTIWQGWPAADVTKVFRGKRVSMQIEHRRSMRRRESILIQKHEKNDTPPTVLTLAPEQNIFKTRL</sequence>
<feature type="transmembrane region" description="Helical" evidence="1">
    <location>
        <begin position="825"/>
        <end position="845"/>
    </location>
</feature>
<dbReference type="EMBL" id="CAJNOR010001002">
    <property type="protein sequence ID" value="CAF1054395.1"/>
    <property type="molecule type" value="Genomic_DNA"/>
</dbReference>
<dbReference type="PANTHER" id="PTHR43201">
    <property type="entry name" value="ACYL-COA SYNTHETASE"/>
    <property type="match status" value="1"/>
</dbReference>
<dbReference type="Proteomes" id="UP000663828">
    <property type="component" value="Unassembled WGS sequence"/>
</dbReference>
<dbReference type="Gene3D" id="3.40.50.12780">
    <property type="entry name" value="N-terminal domain of ligase-like"/>
    <property type="match status" value="1"/>
</dbReference>
<name>A0A814KQ95_ADIRI</name>
<dbReference type="InterPro" id="IPR045851">
    <property type="entry name" value="AMP-bd_C_sf"/>
</dbReference>
<keyword evidence="1" id="KW-1133">Transmembrane helix</keyword>
<evidence type="ECO:0000256" key="1">
    <source>
        <dbReference type="SAM" id="Phobius"/>
    </source>
</evidence>
<feature type="transmembrane region" description="Helical" evidence="1">
    <location>
        <begin position="1015"/>
        <end position="1038"/>
    </location>
</feature>
<dbReference type="PROSITE" id="PS50075">
    <property type="entry name" value="CARRIER"/>
    <property type="match status" value="1"/>
</dbReference>
<dbReference type="InterPro" id="IPR025110">
    <property type="entry name" value="AMP-bd_C"/>
</dbReference>
<dbReference type="InterPro" id="IPR009081">
    <property type="entry name" value="PP-bd_ACP"/>
</dbReference>
<dbReference type="PANTHER" id="PTHR43201:SF10">
    <property type="entry name" value="CARRIER DOMAIN-CONTAINING PROTEIN"/>
    <property type="match status" value="1"/>
</dbReference>
<dbReference type="SUPFAM" id="SSF56801">
    <property type="entry name" value="Acetyl-CoA synthetase-like"/>
    <property type="match status" value="2"/>
</dbReference>
<dbReference type="InterPro" id="IPR042099">
    <property type="entry name" value="ANL_N_sf"/>
</dbReference>
<dbReference type="Pfam" id="PF00550">
    <property type="entry name" value="PP-binding"/>
    <property type="match status" value="1"/>
</dbReference>
<evidence type="ECO:0000313" key="3">
    <source>
        <dbReference type="EMBL" id="CAF1054395.1"/>
    </source>
</evidence>
<proteinExistence type="predicted"/>
<keyword evidence="1" id="KW-0812">Transmembrane</keyword>
<keyword evidence="1" id="KW-0472">Membrane</keyword>
<comment type="caution">
    <text evidence="3">The sequence shown here is derived from an EMBL/GenBank/DDBJ whole genome shotgun (WGS) entry which is preliminary data.</text>
</comment>
<evidence type="ECO:0000313" key="4">
    <source>
        <dbReference type="Proteomes" id="UP000663828"/>
    </source>
</evidence>
<reference evidence="3" key="1">
    <citation type="submission" date="2021-02" db="EMBL/GenBank/DDBJ databases">
        <authorList>
            <person name="Nowell W R."/>
        </authorList>
    </citation>
    <scope>NUCLEOTIDE SEQUENCE</scope>
</reference>
<accession>A0A814KQ95</accession>
<keyword evidence="4" id="KW-1185">Reference proteome</keyword>